<dbReference type="PANTHER" id="PTHR11748">
    <property type="entry name" value="D-LACTATE DEHYDROGENASE"/>
    <property type="match status" value="1"/>
</dbReference>
<dbReference type="InterPro" id="IPR036318">
    <property type="entry name" value="FAD-bd_PCMH-like_sf"/>
</dbReference>
<dbReference type="SUPFAM" id="SSF56176">
    <property type="entry name" value="FAD-binding/transporter-associated domain-like"/>
    <property type="match status" value="1"/>
</dbReference>
<name>A0A382Y8Z8_9ZZZZ</name>
<dbReference type="Pfam" id="PF01565">
    <property type="entry name" value="FAD_binding_4"/>
    <property type="match status" value="1"/>
</dbReference>
<gene>
    <name evidence="2" type="ORF">METZ01_LOCUS432558</name>
</gene>
<feature type="non-terminal residue" evidence="2">
    <location>
        <position position="122"/>
    </location>
</feature>
<dbReference type="Gene3D" id="3.30.465.10">
    <property type="match status" value="1"/>
</dbReference>
<feature type="non-terminal residue" evidence="2">
    <location>
        <position position="1"/>
    </location>
</feature>
<proteinExistence type="predicted"/>
<dbReference type="PROSITE" id="PS51387">
    <property type="entry name" value="FAD_PCMH"/>
    <property type="match status" value="1"/>
</dbReference>
<evidence type="ECO:0000313" key="2">
    <source>
        <dbReference type="EMBL" id="SVD79704.1"/>
    </source>
</evidence>
<accession>A0A382Y8Z8</accession>
<dbReference type="AlphaFoldDB" id="A0A382Y8Z8"/>
<feature type="domain" description="FAD-binding PCMH-type" evidence="1">
    <location>
        <begin position="1"/>
        <end position="122"/>
    </location>
</feature>
<dbReference type="InterPro" id="IPR006094">
    <property type="entry name" value="Oxid_FAD_bind_N"/>
</dbReference>
<dbReference type="PANTHER" id="PTHR11748:SF103">
    <property type="entry name" value="GLYCOLATE OXIDASE SUBUNIT GLCE"/>
    <property type="match status" value="1"/>
</dbReference>
<dbReference type="EMBL" id="UINC01173873">
    <property type="protein sequence ID" value="SVD79704.1"/>
    <property type="molecule type" value="Genomic_DNA"/>
</dbReference>
<protein>
    <recommendedName>
        <fullName evidence="1">FAD-binding PCMH-type domain-containing protein</fullName>
    </recommendedName>
</protein>
<dbReference type="GO" id="GO:0071949">
    <property type="term" value="F:FAD binding"/>
    <property type="evidence" value="ECO:0007669"/>
    <property type="project" value="InterPro"/>
</dbReference>
<reference evidence="2" key="1">
    <citation type="submission" date="2018-05" db="EMBL/GenBank/DDBJ databases">
        <authorList>
            <person name="Lanie J.A."/>
            <person name="Ng W.-L."/>
            <person name="Kazmierczak K.M."/>
            <person name="Andrzejewski T.M."/>
            <person name="Davidsen T.M."/>
            <person name="Wayne K.J."/>
            <person name="Tettelin H."/>
            <person name="Glass J.I."/>
            <person name="Rusch D."/>
            <person name="Podicherti R."/>
            <person name="Tsui H.-C.T."/>
            <person name="Winkler M.E."/>
        </authorList>
    </citation>
    <scope>NUCLEOTIDE SEQUENCE</scope>
</reference>
<dbReference type="InterPro" id="IPR016169">
    <property type="entry name" value="FAD-bd_PCMH_sub2"/>
</dbReference>
<dbReference type="InterPro" id="IPR016166">
    <property type="entry name" value="FAD-bd_PCMH"/>
</dbReference>
<sequence length="122" mass="12758">VLSDLCQAVRVADSPLLITGGGSRVYPYASLSDLKELSLSSYSGIIEYFPEELVVRVKSGTRLDELIASLSEQGQMLGSEPPAHSELSTIGGAVAAGLSGSRRPYCGATRDFVLGVGLILKA</sequence>
<organism evidence="2">
    <name type="scientific">marine metagenome</name>
    <dbReference type="NCBI Taxonomy" id="408172"/>
    <lineage>
        <taxon>unclassified sequences</taxon>
        <taxon>metagenomes</taxon>
        <taxon>ecological metagenomes</taxon>
    </lineage>
</organism>
<evidence type="ECO:0000259" key="1">
    <source>
        <dbReference type="PROSITE" id="PS51387"/>
    </source>
</evidence>